<dbReference type="GO" id="GO:0008233">
    <property type="term" value="F:peptidase activity"/>
    <property type="evidence" value="ECO:0007669"/>
    <property type="project" value="InterPro"/>
</dbReference>
<dbReference type="EMBL" id="DXBE01000038">
    <property type="protein sequence ID" value="HIZ69210.1"/>
    <property type="molecule type" value="Genomic_DNA"/>
</dbReference>
<reference evidence="2" key="1">
    <citation type="journal article" date="2021" name="PeerJ">
        <title>Extensive microbial diversity within the chicken gut microbiome revealed by metagenomics and culture.</title>
        <authorList>
            <person name="Gilroy R."/>
            <person name="Ravi A."/>
            <person name="Getino M."/>
            <person name="Pursley I."/>
            <person name="Horton D.L."/>
            <person name="Alikhan N.F."/>
            <person name="Baker D."/>
            <person name="Gharbi K."/>
            <person name="Hall N."/>
            <person name="Watson M."/>
            <person name="Adriaenssens E.M."/>
            <person name="Foster-Nyarko E."/>
            <person name="Jarju S."/>
            <person name="Secka A."/>
            <person name="Antonio M."/>
            <person name="Oren A."/>
            <person name="Chaudhuri R.R."/>
            <person name="La Ragione R."/>
            <person name="Hildebrand F."/>
            <person name="Pallen M.J."/>
        </authorList>
    </citation>
    <scope>NUCLEOTIDE SEQUENCE</scope>
    <source>
        <strain evidence="2">ChiHecec3B27-8219</strain>
    </source>
</reference>
<gene>
    <name evidence="2" type="ORF">H9966_04890</name>
</gene>
<comment type="caution">
    <text evidence="2">The sequence shown here is derived from an EMBL/GenBank/DDBJ whole genome shotgun (WGS) entry which is preliminary data.</text>
</comment>
<accession>A0A9D2FYS4</accession>
<dbReference type="AlphaFoldDB" id="A0A9D2FYS4"/>
<dbReference type="Pfam" id="PF03412">
    <property type="entry name" value="Peptidase_C39"/>
    <property type="match status" value="1"/>
</dbReference>
<dbReference type="Gene3D" id="3.90.70.10">
    <property type="entry name" value="Cysteine proteinases"/>
    <property type="match status" value="1"/>
</dbReference>
<reference evidence="2" key="2">
    <citation type="submission" date="2021-04" db="EMBL/GenBank/DDBJ databases">
        <authorList>
            <person name="Gilroy R."/>
        </authorList>
    </citation>
    <scope>NUCLEOTIDE SEQUENCE</scope>
    <source>
        <strain evidence="2">ChiHecec3B27-8219</strain>
    </source>
</reference>
<organism evidence="2 3">
    <name type="scientific">Candidatus Prevotella avicola</name>
    <dbReference type="NCBI Taxonomy" id="2838738"/>
    <lineage>
        <taxon>Bacteria</taxon>
        <taxon>Pseudomonadati</taxon>
        <taxon>Bacteroidota</taxon>
        <taxon>Bacteroidia</taxon>
        <taxon>Bacteroidales</taxon>
        <taxon>Prevotellaceae</taxon>
        <taxon>Prevotella</taxon>
    </lineage>
</organism>
<protein>
    <recommendedName>
        <fullName evidence="1">Peptidase C39 domain-containing protein</fullName>
    </recommendedName>
</protein>
<dbReference type="GO" id="GO:0016020">
    <property type="term" value="C:membrane"/>
    <property type="evidence" value="ECO:0007669"/>
    <property type="project" value="InterPro"/>
</dbReference>
<dbReference type="GO" id="GO:0005524">
    <property type="term" value="F:ATP binding"/>
    <property type="evidence" value="ECO:0007669"/>
    <property type="project" value="InterPro"/>
</dbReference>
<evidence type="ECO:0000259" key="1">
    <source>
        <dbReference type="Pfam" id="PF03412"/>
    </source>
</evidence>
<dbReference type="GO" id="GO:0006508">
    <property type="term" value="P:proteolysis"/>
    <property type="evidence" value="ECO:0007669"/>
    <property type="project" value="InterPro"/>
</dbReference>
<proteinExistence type="predicted"/>
<evidence type="ECO:0000313" key="2">
    <source>
        <dbReference type="EMBL" id="HIZ69210.1"/>
    </source>
</evidence>
<dbReference type="Proteomes" id="UP000824055">
    <property type="component" value="Unassembled WGS sequence"/>
</dbReference>
<sequence>MLYWNQNHFVVLYKIKGKRAYFVADPAKGLVTYSHDDFVGHWMLTHLGGEECGVAMVAGGQPKGY</sequence>
<feature type="domain" description="Peptidase C39" evidence="1">
    <location>
        <begin position="2"/>
        <end position="43"/>
    </location>
</feature>
<name>A0A9D2FYS4_9BACT</name>
<evidence type="ECO:0000313" key="3">
    <source>
        <dbReference type="Proteomes" id="UP000824055"/>
    </source>
</evidence>
<dbReference type="InterPro" id="IPR005074">
    <property type="entry name" value="Peptidase_C39"/>
</dbReference>